<evidence type="ECO:0000256" key="1">
    <source>
        <dbReference type="ARBA" id="ARBA00022737"/>
    </source>
</evidence>
<keyword evidence="2" id="KW-1015">Disulfide bond</keyword>
<dbReference type="InterPro" id="IPR007110">
    <property type="entry name" value="Ig-like_dom"/>
</dbReference>
<reference evidence="5 6" key="1">
    <citation type="submission" date="2024-07" db="EMBL/GenBank/DDBJ databases">
        <title>Chromosome-level genome assembly of the water stick insect Ranatra chinensis (Heteroptera: Nepidae).</title>
        <authorList>
            <person name="Liu X."/>
        </authorList>
    </citation>
    <scope>NUCLEOTIDE SEQUENCE [LARGE SCALE GENOMIC DNA]</scope>
    <source>
        <strain evidence="5">Cailab_2021Rc</strain>
        <tissue evidence="5">Muscle</tissue>
    </source>
</reference>
<accession>A0ABD0YLK4</accession>
<dbReference type="SUPFAM" id="SSF48726">
    <property type="entry name" value="Immunoglobulin"/>
    <property type="match status" value="1"/>
</dbReference>
<sequence>MGSYLCIATNGVPPSVSKRFIVQIHFHPAVKVSNQLVAAPMGSDVLIQCYVETSPKAMHSWYKDTGEKLMDGNKYEMEEIAINEYSLFMNLTIRSLEKRDFGGYICSSVNAMGKAEGVIRLQGMILFKSVSYIFDKYVKYHILKKYYKRIT</sequence>
<feature type="domain" description="Ig-like" evidence="4">
    <location>
        <begin position="28"/>
        <end position="122"/>
    </location>
</feature>
<dbReference type="Proteomes" id="UP001558652">
    <property type="component" value="Unassembled WGS sequence"/>
</dbReference>
<comment type="caution">
    <text evidence="5">The sequence shown here is derived from an EMBL/GenBank/DDBJ whole genome shotgun (WGS) entry which is preliminary data.</text>
</comment>
<evidence type="ECO:0000256" key="2">
    <source>
        <dbReference type="ARBA" id="ARBA00023157"/>
    </source>
</evidence>
<dbReference type="EMBL" id="JBFDAA010000011">
    <property type="protein sequence ID" value="KAL1124062.1"/>
    <property type="molecule type" value="Genomic_DNA"/>
</dbReference>
<keyword evidence="1" id="KW-0677">Repeat</keyword>
<evidence type="ECO:0000313" key="6">
    <source>
        <dbReference type="Proteomes" id="UP001558652"/>
    </source>
</evidence>
<dbReference type="AlphaFoldDB" id="A0ABD0YLK4"/>
<dbReference type="InterPro" id="IPR036179">
    <property type="entry name" value="Ig-like_dom_sf"/>
</dbReference>
<dbReference type="SMART" id="SM00409">
    <property type="entry name" value="IG"/>
    <property type="match status" value="1"/>
</dbReference>
<dbReference type="InterPro" id="IPR051170">
    <property type="entry name" value="Neural/epithelial_adhesion"/>
</dbReference>
<protein>
    <recommendedName>
        <fullName evidence="4">Ig-like domain-containing protein</fullName>
    </recommendedName>
</protein>
<dbReference type="PROSITE" id="PS50835">
    <property type="entry name" value="IG_LIKE"/>
    <property type="match status" value="1"/>
</dbReference>
<dbReference type="PANTHER" id="PTHR12231">
    <property type="entry name" value="CTX-RELATED TYPE I TRANSMEMBRANE PROTEIN"/>
    <property type="match status" value="1"/>
</dbReference>
<dbReference type="InterPro" id="IPR003599">
    <property type="entry name" value="Ig_sub"/>
</dbReference>
<gene>
    <name evidence="5" type="ORF">AAG570_001832</name>
</gene>
<evidence type="ECO:0000256" key="3">
    <source>
        <dbReference type="ARBA" id="ARBA00023319"/>
    </source>
</evidence>
<evidence type="ECO:0000313" key="5">
    <source>
        <dbReference type="EMBL" id="KAL1124062.1"/>
    </source>
</evidence>
<dbReference type="PANTHER" id="PTHR12231:SF265">
    <property type="entry name" value="DPR-INTERACTING PROTEIN LAMBDA"/>
    <property type="match status" value="1"/>
</dbReference>
<keyword evidence="6" id="KW-1185">Reference proteome</keyword>
<name>A0ABD0YLK4_9HEMI</name>
<dbReference type="Pfam" id="PF07679">
    <property type="entry name" value="I-set"/>
    <property type="match status" value="1"/>
</dbReference>
<organism evidence="5 6">
    <name type="scientific">Ranatra chinensis</name>
    <dbReference type="NCBI Taxonomy" id="642074"/>
    <lineage>
        <taxon>Eukaryota</taxon>
        <taxon>Metazoa</taxon>
        <taxon>Ecdysozoa</taxon>
        <taxon>Arthropoda</taxon>
        <taxon>Hexapoda</taxon>
        <taxon>Insecta</taxon>
        <taxon>Pterygota</taxon>
        <taxon>Neoptera</taxon>
        <taxon>Paraneoptera</taxon>
        <taxon>Hemiptera</taxon>
        <taxon>Heteroptera</taxon>
        <taxon>Panheteroptera</taxon>
        <taxon>Nepomorpha</taxon>
        <taxon>Nepidae</taxon>
        <taxon>Ranatrinae</taxon>
        <taxon>Ranatra</taxon>
    </lineage>
</organism>
<dbReference type="InterPro" id="IPR013783">
    <property type="entry name" value="Ig-like_fold"/>
</dbReference>
<dbReference type="Gene3D" id="2.60.40.10">
    <property type="entry name" value="Immunoglobulins"/>
    <property type="match status" value="1"/>
</dbReference>
<keyword evidence="3" id="KW-0393">Immunoglobulin domain</keyword>
<evidence type="ECO:0000259" key="4">
    <source>
        <dbReference type="PROSITE" id="PS50835"/>
    </source>
</evidence>
<dbReference type="InterPro" id="IPR013098">
    <property type="entry name" value="Ig_I-set"/>
</dbReference>
<proteinExistence type="predicted"/>